<reference evidence="3 5" key="2">
    <citation type="submission" date="2019-08" db="EMBL/GenBank/DDBJ databases">
        <title>In-depth cultivation of the pig gut microbiome towards novel bacterial diversity and tailored functional studies.</title>
        <authorList>
            <person name="Wylensek D."/>
            <person name="Hitch T.C.A."/>
            <person name="Clavel T."/>
        </authorList>
    </citation>
    <scope>NUCLEOTIDE SEQUENCE [LARGE SCALE GENOMIC DNA]</scope>
    <source>
        <strain evidence="3 5">WCA3-601-WT-6J</strain>
    </source>
</reference>
<evidence type="ECO:0000313" key="2">
    <source>
        <dbReference type="EMBL" id="KUE77076.1"/>
    </source>
</evidence>
<evidence type="ECO:0000313" key="5">
    <source>
        <dbReference type="Proteomes" id="UP000431913"/>
    </source>
</evidence>
<dbReference type="EMBL" id="LMUA01000005">
    <property type="protein sequence ID" value="KUE77076.1"/>
    <property type="molecule type" value="Genomic_DNA"/>
</dbReference>
<evidence type="ECO:0000256" key="1">
    <source>
        <dbReference type="SAM" id="Coils"/>
    </source>
</evidence>
<evidence type="ECO:0000313" key="4">
    <source>
        <dbReference type="Proteomes" id="UP000053433"/>
    </source>
</evidence>
<gene>
    <name evidence="2" type="ORF">ASJ35_05800</name>
    <name evidence="3" type="ORF">FYJ76_08915</name>
</gene>
<proteinExistence type="predicted"/>
<name>A0A0W7TTC3_9FIRM</name>
<organism evidence="2 4">
    <name type="scientific">Ruthenibacterium lactatiformans</name>
    <dbReference type="NCBI Taxonomy" id="1550024"/>
    <lineage>
        <taxon>Bacteria</taxon>
        <taxon>Bacillati</taxon>
        <taxon>Bacillota</taxon>
        <taxon>Clostridia</taxon>
        <taxon>Eubacteriales</taxon>
        <taxon>Oscillospiraceae</taxon>
        <taxon>Ruthenibacterium</taxon>
    </lineage>
</organism>
<evidence type="ECO:0000313" key="3">
    <source>
        <dbReference type="EMBL" id="MST92055.1"/>
    </source>
</evidence>
<dbReference type="Proteomes" id="UP000431913">
    <property type="component" value="Unassembled WGS sequence"/>
</dbReference>
<dbReference type="EMBL" id="VUNJ01000008">
    <property type="protein sequence ID" value="MST92055.1"/>
    <property type="molecule type" value="Genomic_DNA"/>
</dbReference>
<dbReference type="RefSeq" id="WP_050005596.1">
    <property type="nucleotide sequence ID" value="NZ_CATXDA010000125.1"/>
</dbReference>
<dbReference type="GeneID" id="42857186"/>
<dbReference type="Proteomes" id="UP000053433">
    <property type="component" value="Unassembled WGS sequence"/>
</dbReference>
<comment type="caution">
    <text evidence="2">The sequence shown here is derived from an EMBL/GenBank/DDBJ whole genome shotgun (WGS) entry which is preliminary data.</text>
</comment>
<reference evidence="2 4" key="1">
    <citation type="submission" date="2015-10" db="EMBL/GenBank/DDBJ databases">
        <title>A novel member of the family Ruminococcaceae isolated from human faeces.</title>
        <authorList>
            <person name="Shkoporov A.N."/>
            <person name="Chaplin A.V."/>
            <person name="Motuzova O.V."/>
            <person name="Kafarskaia L.I."/>
            <person name="Efimov B.A."/>
        </authorList>
    </citation>
    <scope>NUCLEOTIDE SEQUENCE [LARGE SCALE GENOMIC DNA]</scope>
    <source>
        <strain evidence="2 4">668</strain>
    </source>
</reference>
<accession>A0A0W7TTC3</accession>
<feature type="coiled-coil region" evidence="1">
    <location>
        <begin position="64"/>
        <end position="91"/>
    </location>
</feature>
<protein>
    <submittedName>
        <fullName evidence="2">Uncharacterized protein</fullName>
    </submittedName>
</protein>
<dbReference type="AlphaFoldDB" id="A0A0W7TTC3"/>
<sequence length="183" mass="21322">MERFVVKAAIEKALNKDTIERLTQKLLAYQSRENTRLPVLPAALKDVNKPIENIVSAIEQGIIIPATKQRLDDWEEQRKALETNILQEQIAKPLLTREQILFRFERFRQGDPSVSAYQRNIIDCFVNSVYIFDDRFVVNFNYRDGDKLVSLQEVKSSSLAEYGAPHSHRSCKNERYFFISKNI</sequence>
<keyword evidence="1" id="KW-0175">Coiled coil</keyword>